<feature type="compositionally biased region" description="Low complexity" evidence="1">
    <location>
        <begin position="177"/>
        <end position="204"/>
    </location>
</feature>
<evidence type="ECO:0000313" key="2">
    <source>
        <dbReference type="EMBL" id="KAF2818031.1"/>
    </source>
</evidence>
<evidence type="ECO:0000256" key="1">
    <source>
        <dbReference type="SAM" id="MobiDB-lite"/>
    </source>
</evidence>
<reference evidence="2" key="1">
    <citation type="journal article" date="2020" name="Stud. Mycol.">
        <title>101 Dothideomycetes genomes: a test case for predicting lifestyles and emergence of pathogens.</title>
        <authorList>
            <person name="Haridas S."/>
            <person name="Albert R."/>
            <person name="Binder M."/>
            <person name="Bloem J."/>
            <person name="Labutti K."/>
            <person name="Salamov A."/>
            <person name="Andreopoulos B."/>
            <person name="Baker S."/>
            <person name="Barry K."/>
            <person name="Bills G."/>
            <person name="Bluhm B."/>
            <person name="Cannon C."/>
            <person name="Castanera R."/>
            <person name="Culley D."/>
            <person name="Daum C."/>
            <person name="Ezra D."/>
            <person name="Gonzalez J."/>
            <person name="Henrissat B."/>
            <person name="Kuo A."/>
            <person name="Liang C."/>
            <person name="Lipzen A."/>
            <person name="Lutzoni F."/>
            <person name="Magnuson J."/>
            <person name="Mondo S."/>
            <person name="Nolan M."/>
            <person name="Ohm R."/>
            <person name="Pangilinan J."/>
            <person name="Park H.-J."/>
            <person name="Ramirez L."/>
            <person name="Alfaro M."/>
            <person name="Sun H."/>
            <person name="Tritt A."/>
            <person name="Yoshinaga Y."/>
            <person name="Zwiers L.-H."/>
            <person name="Turgeon B."/>
            <person name="Goodwin S."/>
            <person name="Spatafora J."/>
            <person name="Crous P."/>
            <person name="Grigoriev I."/>
        </authorList>
    </citation>
    <scope>NUCLEOTIDE SEQUENCE</scope>
    <source>
        <strain evidence="2">CBS 113818</strain>
    </source>
</reference>
<dbReference type="EMBL" id="MU006283">
    <property type="protein sequence ID" value="KAF2818031.1"/>
    <property type="molecule type" value="Genomic_DNA"/>
</dbReference>
<name>A0A6A6ZA94_9PLEO</name>
<evidence type="ECO:0000313" key="3">
    <source>
        <dbReference type="Proteomes" id="UP000799424"/>
    </source>
</evidence>
<gene>
    <name evidence="2" type="ORF">CC86DRAFT_461270</name>
</gene>
<organism evidence="2 3">
    <name type="scientific">Ophiobolus disseminans</name>
    <dbReference type="NCBI Taxonomy" id="1469910"/>
    <lineage>
        <taxon>Eukaryota</taxon>
        <taxon>Fungi</taxon>
        <taxon>Dikarya</taxon>
        <taxon>Ascomycota</taxon>
        <taxon>Pezizomycotina</taxon>
        <taxon>Dothideomycetes</taxon>
        <taxon>Pleosporomycetidae</taxon>
        <taxon>Pleosporales</taxon>
        <taxon>Pleosporineae</taxon>
        <taxon>Phaeosphaeriaceae</taxon>
        <taxon>Ophiobolus</taxon>
    </lineage>
</organism>
<evidence type="ECO:0008006" key="4">
    <source>
        <dbReference type="Google" id="ProtNLM"/>
    </source>
</evidence>
<accession>A0A6A6ZA94</accession>
<feature type="compositionally biased region" description="Basic and acidic residues" evidence="1">
    <location>
        <begin position="205"/>
        <end position="221"/>
    </location>
</feature>
<dbReference type="AlphaFoldDB" id="A0A6A6ZA94"/>
<dbReference type="Proteomes" id="UP000799424">
    <property type="component" value="Unassembled WGS sequence"/>
</dbReference>
<feature type="region of interest" description="Disordered" evidence="1">
    <location>
        <begin position="176"/>
        <end position="225"/>
    </location>
</feature>
<sequence>MLFTPSAHAIHTIHAMQGNRGEREGIPAILTLYPAYSVLLCREHRCAVYGLDCHLKKHHHMPAPQRQELLALYEELPLLPLGEVAQPAPYSSPINALGPAQDAFLCCCTSGSSSSSSSSSNSAHCVKLTRWSSSAAASYKDYAAQLWQLVKVQTFFRKRRYVRYFIVQEEEQEEQQQGEQQQQGGQQQQGRQQQLGGQQQQGEQQGREQGREQGGQHESERQGGYQQRLALLSSPLGALKRKDSKAIDCIAAEASAKDRTGWFKRTQWDKHLQAYLDWKLLAAEAGSAGDGGGSRAGCT</sequence>
<protein>
    <recommendedName>
        <fullName evidence="4">C2H2-type domain-containing protein</fullName>
    </recommendedName>
</protein>
<proteinExistence type="predicted"/>
<keyword evidence="3" id="KW-1185">Reference proteome</keyword>